<evidence type="ECO:0000256" key="1">
    <source>
        <dbReference type="ARBA" id="ARBA00004191"/>
    </source>
</evidence>
<proteinExistence type="inferred from homology"/>
<dbReference type="InterPro" id="IPR012334">
    <property type="entry name" value="Pectin_lyas_fold"/>
</dbReference>
<dbReference type="PANTHER" id="PTHR31375">
    <property type="match status" value="1"/>
</dbReference>
<reference evidence="9 10" key="1">
    <citation type="journal article" date="2020" name="Mol. Plant">
        <title>The Chromosome-Based Rubber Tree Genome Provides New Insights into Spurge Genome Evolution and Rubber Biosynthesis.</title>
        <authorList>
            <person name="Liu J."/>
            <person name="Shi C."/>
            <person name="Shi C.C."/>
            <person name="Li W."/>
            <person name="Zhang Q.J."/>
            <person name="Zhang Y."/>
            <person name="Li K."/>
            <person name="Lu H.F."/>
            <person name="Shi C."/>
            <person name="Zhu S.T."/>
            <person name="Xiao Z.Y."/>
            <person name="Nan H."/>
            <person name="Yue Y."/>
            <person name="Zhu X.G."/>
            <person name="Wu Y."/>
            <person name="Hong X.N."/>
            <person name="Fan G.Y."/>
            <person name="Tong Y."/>
            <person name="Zhang D."/>
            <person name="Mao C.L."/>
            <person name="Liu Y.L."/>
            <person name="Hao S.J."/>
            <person name="Liu W.Q."/>
            <person name="Lv M.Q."/>
            <person name="Zhang H.B."/>
            <person name="Liu Y."/>
            <person name="Hu-Tang G.R."/>
            <person name="Wang J.P."/>
            <person name="Wang J.H."/>
            <person name="Sun Y.H."/>
            <person name="Ni S.B."/>
            <person name="Chen W.B."/>
            <person name="Zhang X.C."/>
            <person name="Jiao Y.N."/>
            <person name="Eichler E.E."/>
            <person name="Li G.H."/>
            <person name="Liu X."/>
            <person name="Gao L.Z."/>
        </authorList>
    </citation>
    <scope>NUCLEOTIDE SEQUENCE [LARGE SCALE GENOMIC DNA]</scope>
    <source>
        <strain evidence="10">cv. GT1</strain>
        <tissue evidence="9">Leaf</tissue>
    </source>
</reference>
<dbReference type="SUPFAM" id="SSF51126">
    <property type="entry name" value="Pectin lyase-like"/>
    <property type="match status" value="1"/>
</dbReference>
<dbReference type="GO" id="GO:0004650">
    <property type="term" value="F:polygalacturonase activity"/>
    <property type="evidence" value="ECO:0007669"/>
    <property type="project" value="InterPro"/>
</dbReference>
<evidence type="ECO:0000313" key="10">
    <source>
        <dbReference type="Proteomes" id="UP000467840"/>
    </source>
</evidence>
<evidence type="ECO:0000256" key="7">
    <source>
        <dbReference type="ARBA" id="ARBA00023316"/>
    </source>
</evidence>
<keyword evidence="7" id="KW-0961">Cell wall biogenesis/degradation</keyword>
<sequence>MYVLPGWFLLRNIVFRGKCKNNSILILIDGTITAPSDYHVIGNLENWLLFKMFMGFQFLVGYLMAKAMACGIVKPVARNALVEQRYVHFLEIFLVISCYESKTQYASSVKISNVKYQNIHGTSATEITVRFDCSEKNACIGIELENVDLTYNNQPANASCNNADGTSFGSIQIASCLGI</sequence>
<dbReference type="Proteomes" id="UP000467840">
    <property type="component" value="Chromosome 5"/>
</dbReference>
<evidence type="ECO:0000256" key="6">
    <source>
        <dbReference type="ARBA" id="ARBA00023295"/>
    </source>
</evidence>
<keyword evidence="4" id="KW-0964">Secreted</keyword>
<keyword evidence="5 8" id="KW-0378">Hydrolase</keyword>
<organism evidence="9 10">
    <name type="scientific">Hevea brasiliensis</name>
    <name type="common">Para rubber tree</name>
    <name type="synonym">Siphonia brasiliensis</name>
    <dbReference type="NCBI Taxonomy" id="3981"/>
    <lineage>
        <taxon>Eukaryota</taxon>
        <taxon>Viridiplantae</taxon>
        <taxon>Streptophyta</taxon>
        <taxon>Embryophyta</taxon>
        <taxon>Tracheophyta</taxon>
        <taxon>Spermatophyta</taxon>
        <taxon>Magnoliopsida</taxon>
        <taxon>eudicotyledons</taxon>
        <taxon>Gunneridae</taxon>
        <taxon>Pentapetalae</taxon>
        <taxon>rosids</taxon>
        <taxon>fabids</taxon>
        <taxon>Malpighiales</taxon>
        <taxon>Euphorbiaceae</taxon>
        <taxon>Crotonoideae</taxon>
        <taxon>Micrandreae</taxon>
        <taxon>Hevea</taxon>
    </lineage>
</organism>
<comment type="similarity">
    <text evidence="2 8">Belongs to the glycosyl hydrolase 28 family.</text>
</comment>
<accession>A0A6A6NJZ0</accession>
<dbReference type="GO" id="GO:0005975">
    <property type="term" value="P:carbohydrate metabolic process"/>
    <property type="evidence" value="ECO:0007669"/>
    <property type="project" value="InterPro"/>
</dbReference>
<dbReference type="EMBL" id="JAAGAX010000001">
    <property type="protein sequence ID" value="KAF2325599.1"/>
    <property type="molecule type" value="Genomic_DNA"/>
</dbReference>
<evidence type="ECO:0000313" key="9">
    <source>
        <dbReference type="EMBL" id="KAF2325599.1"/>
    </source>
</evidence>
<dbReference type="Gene3D" id="2.160.20.10">
    <property type="entry name" value="Single-stranded right-handed beta-helix, Pectin lyase-like"/>
    <property type="match status" value="1"/>
</dbReference>
<dbReference type="AlphaFoldDB" id="A0A6A6NJZ0"/>
<keyword evidence="3" id="KW-0134">Cell wall</keyword>
<keyword evidence="10" id="KW-1185">Reference proteome</keyword>
<evidence type="ECO:0000256" key="3">
    <source>
        <dbReference type="ARBA" id="ARBA00022512"/>
    </source>
</evidence>
<dbReference type="GO" id="GO:0071555">
    <property type="term" value="P:cell wall organization"/>
    <property type="evidence" value="ECO:0007669"/>
    <property type="project" value="UniProtKB-KW"/>
</dbReference>
<name>A0A6A6NJZ0_HEVBR</name>
<evidence type="ECO:0000256" key="8">
    <source>
        <dbReference type="RuleBase" id="RU361169"/>
    </source>
</evidence>
<gene>
    <name evidence="9" type="ORF">GH714_030964</name>
</gene>
<comment type="subcellular location">
    <subcellularLocation>
        <location evidence="1">Secreted</location>
        <location evidence="1">Cell wall</location>
    </subcellularLocation>
</comment>
<dbReference type="Pfam" id="PF00295">
    <property type="entry name" value="Glyco_hydro_28"/>
    <property type="match status" value="1"/>
</dbReference>
<evidence type="ECO:0000256" key="5">
    <source>
        <dbReference type="ARBA" id="ARBA00022801"/>
    </source>
</evidence>
<dbReference type="InterPro" id="IPR011050">
    <property type="entry name" value="Pectin_lyase_fold/virulence"/>
</dbReference>
<evidence type="ECO:0000256" key="2">
    <source>
        <dbReference type="ARBA" id="ARBA00008834"/>
    </source>
</evidence>
<keyword evidence="6 8" id="KW-0326">Glycosidase</keyword>
<protein>
    <recommendedName>
        <fullName evidence="11">Polygalacturonase</fullName>
    </recommendedName>
</protein>
<evidence type="ECO:0000256" key="4">
    <source>
        <dbReference type="ARBA" id="ARBA00022525"/>
    </source>
</evidence>
<dbReference type="InterPro" id="IPR000743">
    <property type="entry name" value="Glyco_hydro_28"/>
</dbReference>
<evidence type="ECO:0008006" key="11">
    <source>
        <dbReference type="Google" id="ProtNLM"/>
    </source>
</evidence>
<comment type="caution">
    <text evidence="9">The sequence shown here is derived from an EMBL/GenBank/DDBJ whole genome shotgun (WGS) entry which is preliminary data.</text>
</comment>